<dbReference type="PROSITE" id="PS00870">
    <property type="entry name" value="CLPAB_1"/>
    <property type="match status" value="1"/>
</dbReference>
<dbReference type="CDD" id="cd19499">
    <property type="entry name" value="RecA-like_ClpB_Hsp104-like"/>
    <property type="match status" value="1"/>
</dbReference>
<evidence type="ECO:0000256" key="2">
    <source>
        <dbReference type="ARBA" id="ARBA00022737"/>
    </source>
</evidence>
<evidence type="ECO:0000259" key="8">
    <source>
        <dbReference type="PROSITE" id="PS51903"/>
    </source>
</evidence>
<evidence type="ECO:0000256" key="4">
    <source>
        <dbReference type="ARBA" id="ARBA00022840"/>
    </source>
</evidence>
<gene>
    <name evidence="10" type="primary">clpV</name>
    <name evidence="9" type="synonym">tssH</name>
    <name evidence="10" type="ORF">AUN14_05055</name>
    <name evidence="9" type="ORF">FZI19_16580</name>
</gene>
<dbReference type="InterPro" id="IPR027417">
    <property type="entry name" value="P-loop_NTPase"/>
</dbReference>
<dbReference type="Pfam" id="PF00004">
    <property type="entry name" value="AAA"/>
    <property type="match status" value="1"/>
</dbReference>
<dbReference type="Pfam" id="PF07724">
    <property type="entry name" value="AAA_2"/>
    <property type="match status" value="1"/>
</dbReference>
<feature type="region of interest" description="Disordered" evidence="7">
    <location>
        <begin position="149"/>
        <end position="176"/>
    </location>
</feature>
<evidence type="ECO:0000313" key="9">
    <source>
        <dbReference type="EMBL" id="KAB0874904.1"/>
    </source>
</evidence>
<keyword evidence="3" id="KW-0547">Nucleotide-binding</keyword>
<comment type="caution">
    <text evidence="10">The sequence shown here is derived from an EMBL/GenBank/DDBJ whole genome shotgun (WGS) entry which is preliminary data.</text>
</comment>
<keyword evidence="2 6" id="KW-0677">Repeat</keyword>
<dbReference type="CDD" id="cd00009">
    <property type="entry name" value="AAA"/>
    <property type="match status" value="1"/>
</dbReference>
<organism evidence="10 11">
    <name type="scientific">Cronobacter muytjensii</name>
    <dbReference type="NCBI Taxonomy" id="413501"/>
    <lineage>
        <taxon>Bacteria</taxon>
        <taxon>Pseudomonadati</taxon>
        <taxon>Pseudomonadota</taxon>
        <taxon>Gammaproteobacteria</taxon>
        <taxon>Enterobacterales</taxon>
        <taxon>Enterobacteriaceae</taxon>
        <taxon>Cronobacter</taxon>
    </lineage>
</organism>
<accession>A0A2T7AWR8</accession>
<dbReference type="Gene3D" id="1.10.1780.10">
    <property type="entry name" value="Clp, N-terminal domain"/>
    <property type="match status" value="1"/>
</dbReference>
<dbReference type="Pfam" id="PF02861">
    <property type="entry name" value="Clp_N"/>
    <property type="match status" value="1"/>
</dbReference>
<dbReference type="FunFam" id="3.40.50.300:FF:000010">
    <property type="entry name" value="Chaperone clpB 1, putative"/>
    <property type="match status" value="1"/>
</dbReference>
<dbReference type="Pfam" id="PF10431">
    <property type="entry name" value="ClpB_D2-small"/>
    <property type="match status" value="1"/>
</dbReference>
<dbReference type="PROSITE" id="PS51903">
    <property type="entry name" value="CLP_R"/>
    <property type="match status" value="1"/>
</dbReference>
<dbReference type="Gene3D" id="3.40.50.300">
    <property type="entry name" value="P-loop containing nucleotide triphosphate hydrolases"/>
    <property type="match status" value="3"/>
</dbReference>
<dbReference type="EMBL" id="MSAE01000006">
    <property type="protein sequence ID" value="PUX16640.1"/>
    <property type="molecule type" value="Genomic_DNA"/>
</dbReference>
<reference evidence="10 11" key="1">
    <citation type="submission" date="2016-12" db="EMBL/GenBank/DDBJ databases">
        <title>Analysis of the Molecular Diversity Among Cronobacter Species Isolated from Filth Flies Using a Pan Genomic DNA Microarray.</title>
        <authorList>
            <person name="Pava-Ripoll M."/>
            <person name="Tall B."/>
            <person name="Farber J."/>
            <person name="Fanning S."/>
            <person name="Lehner A."/>
            <person name="Stephan R."/>
            <person name="Pagotto F."/>
            <person name="Iverson C."/>
            <person name="Ziobro G."/>
            <person name="Miller A."/>
            <person name="Pearson R."/>
            <person name="Yan Q."/>
            <person name="Kim M."/>
            <person name="Jeong S."/>
            <person name="Park J."/>
            <person name="Jun S."/>
            <person name="Choi H."/>
            <person name="Chung T."/>
            <person name="Yoo Y."/>
            <person name="Park E."/>
            <person name="Hwang S."/>
            <person name="Lee B."/>
            <person name="Sathyamoorthy V."/>
            <person name="Carter L."/>
            <person name="Mammel M."/>
            <person name="Jackson S."/>
            <person name="Kothary M."/>
            <person name="Patel I."/>
            <person name="Grim C."/>
            <person name="Gopinath G."/>
            <person name="Gangiredla J."/>
            <person name="Chase H."/>
        </authorList>
    </citation>
    <scope>NUCLEOTIDE SEQUENCE [LARGE SCALE GENOMIC DNA]</scope>
    <source>
        <strain evidence="10 11">MOD1-Md1s</strain>
    </source>
</reference>
<protein>
    <submittedName>
        <fullName evidence="10">Type VI secretion system ATPase TssH</fullName>
    </submittedName>
</protein>
<keyword evidence="5" id="KW-0143">Chaperone</keyword>
<dbReference type="InterPro" id="IPR050130">
    <property type="entry name" value="ClpA_ClpB"/>
</dbReference>
<dbReference type="PANTHER" id="PTHR11638">
    <property type="entry name" value="ATP-DEPENDENT CLP PROTEASE"/>
    <property type="match status" value="1"/>
</dbReference>
<dbReference type="SUPFAM" id="SSF81923">
    <property type="entry name" value="Double Clp-N motif"/>
    <property type="match status" value="1"/>
</dbReference>
<dbReference type="InterPro" id="IPR001270">
    <property type="entry name" value="ClpA/B"/>
</dbReference>
<sequence>MEHQSAVLLRRLNPYCARALEGAASLCQARAQAEILPEHWLLKLLEQGEGDLTVLARRYEWDMDALWQELLAFIGDQPRSVRSRPQLSTTVEELLKQAWLHASLEESQQIRSVHLLAAMTEMPKLLSCDGLWPLLTVGRSQLERLRGLLDAQSEERPETQPSVELSPTSEERPASMADTFTQKHGELDPALQSALDKFTVDITARAQAGGIDPVFGRDNEIRQMVDILSRRRKNNPILVGEPGVGKTALVEGLALRIAEGNVPESLKPVRVRTLDLGLLQAGAGVKGEFEQRLKNIIDAVRQSPVPVLLFIDEAHTIIGAGNQAGGADAANLLKPALARGELRTIAATTWSEYKQYFERDAALERRFQRVLVDEPDDDTACLMLRGLKPRYAAHHGVHITDEAVRAAVTLSRRYLTGRQLPDKAVDLLDTASARVRMSLDTVPEPLTRMKAQLTALGMEKQALLEDMAAGGNPHGERLAAIEQEEIRIILALDTLETQYGQELALTEQLLACRADLSRQAELTSLREQLAEVQQDNPLLGLDVEARTVATVIADWTGVPLSSLMKDEQTELLTLEHHLAKRVVGQDAALNAIAQRLRAAKTGLAPENGPQGVFLLTGPSGTGKTETALALADALFGGEKALITINLSEYQEPHTVSQLKGSPPGYVGYGQGGILTEAVRRRPYSVVLLDEVEKAHRDVMNLFYQVFDRGFMRDGEGREIDFRNTVILMTSNLGSDHIMQLLEASPDASETDLHELLRPLLREHFQPALLARFQTVIYRPLAQSAMRAIVAMKLGQVSERLTRHYDMQTTLSDSLCDALTAACLLPDTGARNIDSLLNQQILPALSQQLLTCMAAGQTLKHLTLGWSDEEGVVMEFDASPQEGAIR</sequence>
<dbReference type="PRINTS" id="PR00300">
    <property type="entry name" value="CLPPROTEASEA"/>
</dbReference>
<reference evidence="9 12" key="2">
    <citation type="submission" date="2019-08" db="EMBL/GenBank/DDBJ databases">
        <title>Prevalence, distribution, and phylogeny of type two toxin-antitoxin genes possessed by Cronobacter species where C. sakazakii homologs follow sequence type lineages.</title>
        <authorList>
            <person name="Finkelstein S."/>
            <person name="Negrete F."/>
            <person name="Jang H."/>
            <person name="Gopinath G.R."/>
            <person name="Tall B.D."/>
        </authorList>
    </citation>
    <scope>NUCLEOTIDE SEQUENCE [LARGE SCALE GENOMIC DNA]</scope>
    <source>
        <strain evidence="9 12">MOD1_GK1257</strain>
    </source>
</reference>
<keyword evidence="12" id="KW-1185">Reference proteome</keyword>
<dbReference type="InterPro" id="IPR036628">
    <property type="entry name" value="Clp_N_dom_sf"/>
</dbReference>
<dbReference type="InterPro" id="IPR019489">
    <property type="entry name" value="Clp_ATPase_C"/>
</dbReference>
<keyword evidence="4" id="KW-0067">ATP-binding</keyword>
<dbReference type="InterPro" id="IPR004176">
    <property type="entry name" value="Clp_R_N"/>
</dbReference>
<dbReference type="InterPro" id="IPR003959">
    <property type="entry name" value="ATPase_AAA_core"/>
</dbReference>
<dbReference type="SMART" id="SM00382">
    <property type="entry name" value="AAA"/>
    <property type="match status" value="2"/>
</dbReference>
<feature type="compositionally biased region" description="Polar residues" evidence="7">
    <location>
        <begin position="159"/>
        <end position="168"/>
    </location>
</feature>
<dbReference type="NCBIfam" id="TIGR03345">
    <property type="entry name" value="VI_ClpV1"/>
    <property type="match status" value="1"/>
</dbReference>
<evidence type="ECO:0000313" key="11">
    <source>
        <dbReference type="Proteomes" id="UP000244378"/>
    </source>
</evidence>
<dbReference type="GO" id="GO:0005737">
    <property type="term" value="C:cytoplasm"/>
    <property type="evidence" value="ECO:0007669"/>
    <property type="project" value="TreeGrafter"/>
</dbReference>
<evidence type="ECO:0000256" key="1">
    <source>
        <dbReference type="ARBA" id="ARBA00008675"/>
    </source>
</evidence>
<dbReference type="InterPro" id="IPR018368">
    <property type="entry name" value="ClpA/B_CS1"/>
</dbReference>
<dbReference type="AlphaFoldDB" id="A0A2T7AWR8"/>
<evidence type="ECO:0000313" key="12">
    <source>
        <dbReference type="Proteomes" id="UP000469927"/>
    </source>
</evidence>
<evidence type="ECO:0000256" key="5">
    <source>
        <dbReference type="ARBA" id="ARBA00023186"/>
    </source>
</evidence>
<evidence type="ECO:0000256" key="6">
    <source>
        <dbReference type="PROSITE-ProRule" id="PRU01251"/>
    </source>
</evidence>
<dbReference type="PANTHER" id="PTHR11638:SF181">
    <property type="entry name" value="ATPASE SUBUNIT OF ATP-DEPENDENT PROTEASE"/>
    <property type="match status" value="1"/>
</dbReference>
<evidence type="ECO:0000256" key="7">
    <source>
        <dbReference type="SAM" id="MobiDB-lite"/>
    </source>
</evidence>
<dbReference type="FunFam" id="3.40.50.300:FF:000025">
    <property type="entry name" value="ATP-dependent Clp protease subunit"/>
    <property type="match status" value="1"/>
</dbReference>
<dbReference type="Pfam" id="PF17871">
    <property type="entry name" value="AAA_lid_9"/>
    <property type="match status" value="1"/>
</dbReference>
<dbReference type="InterPro" id="IPR017729">
    <property type="entry name" value="ATPase_T6SS_ClpV1"/>
</dbReference>
<dbReference type="GO" id="GO:0016887">
    <property type="term" value="F:ATP hydrolysis activity"/>
    <property type="evidence" value="ECO:0007669"/>
    <property type="project" value="InterPro"/>
</dbReference>
<dbReference type="GO" id="GO:0034605">
    <property type="term" value="P:cellular response to heat"/>
    <property type="evidence" value="ECO:0007669"/>
    <property type="project" value="TreeGrafter"/>
</dbReference>
<feature type="compositionally biased region" description="Basic and acidic residues" evidence="7">
    <location>
        <begin position="149"/>
        <end position="158"/>
    </location>
</feature>
<dbReference type="Proteomes" id="UP000469927">
    <property type="component" value="Unassembled WGS sequence"/>
</dbReference>
<comment type="similarity">
    <text evidence="1">Belongs to the ClpA/ClpB family.</text>
</comment>
<proteinExistence type="inferred from homology"/>
<evidence type="ECO:0000256" key="3">
    <source>
        <dbReference type="ARBA" id="ARBA00022741"/>
    </source>
</evidence>
<dbReference type="InterPro" id="IPR003593">
    <property type="entry name" value="AAA+_ATPase"/>
</dbReference>
<feature type="domain" description="Clp R" evidence="8">
    <location>
        <begin position="9"/>
        <end position="158"/>
    </location>
</feature>
<dbReference type="RefSeq" id="WP_075192570.1">
    <property type="nucleotide sequence ID" value="NZ_JADKNN010000061.1"/>
</dbReference>
<dbReference type="GO" id="GO:0005524">
    <property type="term" value="F:ATP binding"/>
    <property type="evidence" value="ECO:0007669"/>
    <property type="project" value="UniProtKB-KW"/>
</dbReference>
<dbReference type="Gene3D" id="1.10.8.60">
    <property type="match status" value="1"/>
</dbReference>
<dbReference type="OrthoDB" id="9803641at2"/>
<name>A0A2T7AWR8_9ENTR</name>
<dbReference type="InterPro" id="IPR041546">
    <property type="entry name" value="ClpA/ClpB_AAA_lid"/>
</dbReference>
<evidence type="ECO:0000313" key="10">
    <source>
        <dbReference type="EMBL" id="PUX16640.1"/>
    </source>
</evidence>
<dbReference type="Proteomes" id="UP000244378">
    <property type="component" value="Unassembled WGS sequence"/>
</dbReference>
<dbReference type="SMART" id="SM01086">
    <property type="entry name" value="ClpB_D2-small"/>
    <property type="match status" value="1"/>
</dbReference>
<dbReference type="SUPFAM" id="SSF52540">
    <property type="entry name" value="P-loop containing nucleoside triphosphate hydrolases"/>
    <property type="match status" value="2"/>
</dbReference>
<dbReference type="EMBL" id="WAGD01000056">
    <property type="protein sequence ID" value="KAB0874904.1"/>
    <property type="molecule type" value="Genomic_DNA"/>
</dbReference>